<reference evidence="12 13" key="1">
    <citation type="submission" date="2016-02" db="EMBL/GenBank/DDBJ databases">
        <title>Complete genome sequence and transcriptome regulation of the pentose utilising yeast Sugiyamaella lignohabitans.</title>
        <authorList>
            <person name="Bellasio M."/>
            <person name="Peymann A."/>
            <person name="Valli M."/>
            <person name="Sipitzky M."/>
            <person name="Graf A."/>
            <person name="Sauer M."/>
            <person name="Marx H."/>
            <person name="Mattanovich D."/>
        </authorList>
    </citation>
    <scope>NUCLEOTIDE SEQUENCE [LARGE SCALE GENOMIC DNA]</scope>
    <source>
        <strain evidence="12 13">CBS 10342</strain>
    </source>
</reference>
<proteinExistence type="inferred from homology"/>
<dbReference type="AlphaFoldDB" id="A0A167DL08"/>
<dbReference type="Gene3D" id="3.90.1150.10">
    <property type="entry name" value="Aspartate Aminotransferase, domain 1"/>
    <property type="match status" value="1"/>
</dbReference>
<dbReference type="PANTHER" id="PTHR13693">
    <property type="entry name" value="CLASS II AMINOTRANSFERASE/8-AMINO-7-OXONONANOATE SYNTHASE"/>
    <property type="match status" value="1"/>
</dbReference>
<dbReference type="GO" id="GO:0046513">
    <property type="term" value="P:ceramide biosynthetic process"/>
    <property type="evidence" value="ECO:0007669"/>
    <property type="project" value="TreeGrafter"/>
</dbReference>
<keyword evidence="8" id="KW-0746">Sphingolipid metabolism</keyword>
<comment type="pathway">
    <text evidence="3">Sphingolipid metabolism.</text>
</comment>
<dbReference type="GO" id="GO:0004758">
    <property type="term" value="F:serine C-palmitoyltransferase activity"/>
    <property type="evidence" value="ECO:0007669"/>
    <property type="project" value="EnsemblFungi"/>
</dbReference>
<accession>A0A167DL08</accession>
<evidence type="ECO:0000256" key="3">
    <source>
        <dbReference type="ARBA" id="ARBA00004991"/>
    </source>
</evidence>
<dbReference type="Proteomes" id="UP000189580">
    <property type="component" value="Chromosome a"/>
</dbReference>
<name>A0A167DL08_9ASCO</name>
<evidence type="ECO:0000259" key="11">
    <source>
        <dbReference type="Pfam" id="PF00155"/>
    </source>
</evidence>
<dbReference type="GO" id="GO:0005783">
    <property type="term" value="C:endoplasmic reticulum"/>
    <property type="evidence" value="ECO:0007669"/>
    <property type="project" value="EnsemblFungi"/>
</dbReference>
<keyword evidence="10" id="KW-0012">Acyltransferase</keyword>
<keyword evidence="7" id="KW-0663">Pyridoxal phosphate</keyword>
<dbReference type="GeneID" id="30033095"/>
<evidence type="ECO:0000256" key="7">
    <source>
        <dbReference type="ARBA" id="ARBA00022898"/>
    </source>
</evidence>
<evidence type="ECO:0000256" key="10">
    <source>
        <dbReference type="ARBA" id="ARBA00023315"/>
    </source>
</evidence>
<evidence type="ECO:0000256" key="2">
    <source>
        <dbReference type="ARBA" id="ARBA00004760"/>
    </source>
</evidence>
<evidence type="ECO:0000256" key="5">
    <source>
        <dbReference type="ARBA" id="ARBA00013220"/>
    </source>
</evidence>
<dbReference type="InterPro" id="IPR015422">
    <property type="entry name" value="PyrdxlP-dep_Trfase_small"/>
</dbReference>
<dbReference type="Gene3D" id="3.40.640.10">
    <property type="entry name" value="Type I PLP-dependent aspartate aminotransferase-like (Major domain)"/>
    <property type="match status" value="1"/>
</dbReference>
<keyword evidence="6 12" id="KW-0808">Transferase</keyword>
<keyword evidence="13" id="KW-1185">Reference proteome</keyword>
<evidence type="ECO:0000256" key="9">
    <source>
        <dbReference type="ARBA" id="ARBA00023098"/>
    </source>
</evidence>
<comment type="pathway">
    <text evidence="2">Lipid metabolism; sphingolipid metabolism.</text>
</comment>
<dbReference type="GO" id="GO:0016020">
    <property type="term" value="C:membrane"/>
    <property type="evidence" value="ECO:0007669"/>
    <property type="project" value="GOC"/>
</dbReference>
<sequence length="517" mass="58554">MSAADRLVQDLNILIESTVSNITTTISKVPGSAIVIRYVQSSYQNDPARSVLELLLLLFAVRYFLASKYSYNKKNYVRLTEDEVEELIEDWTPEPLIKPITELDQKNIDDIPIIETHNGPIVKLQGHNGREFLNLTSTDVYNFNNNDRIKQEAIRSVRKHGVGSCGPAGFYGHQDAHWDCERALSDFLGTERSILYSQGFATSSSVIPCFLKRGDVIIADDKINLGIQKGMQLSRASVFWYEHNNMEELEKVMILANKKKQRGPIPRRFLITEGIYETEGDSPDLATMIKLKHKYKYRLLIDESWSFGILGDHGKGLPEQLGIDRKEIDITLGVLASAFGSAGGFCTGETAMVEHQRITSLAYTFSATMPAYLANSTTAVINWFFKDDEWRAKNFTSIRHKSRLFRDIIAESKFIDMNNVDNSPMFILRIAEPILDRKLKSISDKAQEALEIEALLQLIVDECLSEGVLISRQKVLPEFETFPVDRAIKVTISNDLTDDQVQRAARTIVNSFRVKLQ</sequence>
<evidence type="ECO:0000256" key="6">
    <source>
        <dbReference type="ARBA" id="ARBA00022679"/>
    </source>
</evidence>
<dbReference type="OrthoDB" id="3168162at2759"/>
<dbReference type="InterPro" id="IPR050087">
    <property type="entry name" value="AON_synthase_class-II"/>
</dbReference>
<evidence type="ECO:0000256" key="8">
    <source>
        <dbReference type="ARBA" id="ARBA00022919"/>
    </source>
</evidence>
<dbReference type="InterPro" id="IPR004839">
    <property type="entry name" value="Aminotransferase_I/II_large"/>
</dbReference>
<dbReference type="InterPro" id="IPR015421">
    <property type="entry name" value="PyrdxlP-dep_Trfase_major"/>
</dbReference>
<protein>
    <recommendedName>
        <fullName evidence="5">serine C-palmitoyltransferase</fullName>
        <ecNumber evidence="5">2.3.1.50</ecNumber>
    </recommendedName>
</protein>
<dbReference type="EMBL" id="CP014501">
    <property type="protein sequence ID" value="ANB13029.1"/>
    <property type="molecule type" value="Genomic_DNA"/>
</dbReference>
<evidence type="ECO:0000313" key="12">
    <source>
        <dbReference type="EMBL" id="ANB13029.1"/>
    </source>
</evidence>
<keyword evidence="9" id="KW-0443">Lipid metabolism</keyword>
<dbReference type="EC" id="2.3.1.50" evidence="5"/>
<feature type="domain" description="Aminotransferase class I/classII large" evidence="11">
    <location>
        <begin position="132"/>
        <end position="508"/>
    </location>
</feature>
<evidence type="ECO:0000313" key="13">
    <source>
        <dbReference type="Proteomes" id="UP000189580"/>
    </source>
</evidence>
<evidence type="ECO:0000256" key="4">
    <source>
        <dbReference type="ARBA" id="ARBA00008392"/>
    </source>
</evidence>
<dbReference type="SUPFAM" id="SSF53383">
    <property type="entry name" value="PLP-dependent transferases"/>
    <property type="match status" value="1"/>
</dbReference>
<dbReference type="GO" id="GO:0046512">
    <property type="term" value="P:sphingosine biosynthetic process"/>
    <property type="evidence" value="ECO:0007669"/>
    <property type="project" value="TreeGrafter"/>
</dbReference>
<gene>
    <name evidence="12" type="primary">LCB1</name>
    <name evidence="12" type="ORF">AWJ20_1307</name>
</gene>
<evidence type="ECO:0000256" key="1">
    <source>
        <dbReference type="ARBA" id="ARBA00001933"/>
    </source>
</evidence>
<dbReference type="PANTHER" id="PTHR13693:SF2">
    <property type="entry name" value="SERINE PALMITOYLTRANSFERASE 1"/>
    <property type="match status" value="1"/>
</dbReference>
<dbReference type="InterPro" id="IPR015424">
    <property type="entry name" value="PyrdxlP-dep_Trfase"/>
</dbReference>
<dbReference type="GO" id="GO:0030170">
    <property type="term" value="F:pyridoxal phosphate binding"/>
    <property type="evidence" value="ECO:0007669"/>
    <property type="project" value="InterPro"/>
</dbReference>
<dbReference type="RefSeq" id="XP_018735506.1">
    <property type="nucleotide sequence ID" value="XM_018878176.1"/>
</dbReference>
<comment type="cofactor">
    <cofactor evidence="1">
        <name>pyridoxal 5'-phosphate</name>
        <dbReference type="ChEBI" id="CHEBI:597326"/>
    </cofactor>
</comment>
<dbReference type="KEGG" id="slb:AWJ20_1307"/>
<comment type="similarity">
    <text evidence="4">Belongs to the class-II pyridoxal-phosphate-dependent aminotransferase family.</text>
</comment>
<dbReference type="GO" id="GO:0017059">
    <property type="term" value="C:serine palmitoyltransferase complex"/>
    <property type="evidence" value="ECO:0007669"/>
    <property type="project" value="EnsemblFungi"/>
</dbReference>
<dbReference type="Pfam" id="PF00155">
    <property type="entry name" value="Aminotran_1_2"/>
    <property type="match status" value="1"/>
</dbReference>
<organism evidence="12 13">
    <name type="scientific">Sugiyamaella lignohabitans</name>
    <dbReference type="NCBI Taxonomy" id="796027"/>
    <lineage>
        <taxon>Eukaryota</taxon>
        <taxon>Fungi</taxon>
        <taxon>Dikarya</taxon>
        <taxon>Ascomycota</taxon>
        <taxon>Saccharomycotina</taxon>
        <taxon>Dipodascomycetes</taxon>
        <taxon>Dipodascales</taxon>
        <taxon>Trichomonascaceae</taxon>
        <taxon>Sugiyamaella</taxon>
    </lineage>
</organism>